<dbReference type="OrthoDB" id="2239577at2759"/>
<dbReference type="InterPro" id="IPR036875">
    <property type="entry name" value="Znf_CCHC_sf"/>
</dbReference>
<dbReference type="SUPFAM" id="SSF57756">
    <property type="entry name" value="Retrovirus zinc finger-like domains"/>
    <property type="match status" value="1"/>
</dbReference>
<dbReference type="Gene3D" id="4.10.60.10">
    <property type="entry name" value="Zinc finger, CCHC-type"/>
    <property type="match status" value="1"/>
</dbReference>
<keyword evidence="1" id="KW-0862">Zinc</keyword>
<feature type="region of interest" description="Disordered" evidence="2">
    <location>
        <begin position="233"/>
        <end position="285"/>
    </location>
</feature>
<evidence type="ECO:0000256" key="2">
    <source>
        <dbReference type="SAM" id="MobiDB-lite"/>
    </source>
</evidence>
<name>A0A1X2I0F5_9FUNG</name>
<dbReference type="STRING" id="90262.A0A1X2I0F5"/>
<evidence type="ECO:0000256" key="1">
    <source>
        <dbReference type="PROSITE-ProRule" id="PRU00047"/>
    </source>
</evidence>
<feature type="region of interest" description="Disordered" evidence="2">
    <location>
        <begin position="156"/>
        <end position="175"/>
    </location>
</feature>
<dbReference type="EMBL" id="MCGE01000038">
    <property type="protein sequence ID" value="ORZ06649.1"/>
    <property type="molecule type" value="Genomic_DNA"/>
</dbReference>
<dbReference type="SMART" id="SM00343">
    <property type="entry name" value="ZnF_C2HC"/>
    <property type="match status" value="1"/>
</dbReference>
<keyword evidence="5" id="KW-1185">Reference proteome</keyword>
<feature type="region of interest" description="Disordered" evidence="2">
    <location>
        <begin position="183"/>
        <end position="212"/>
    </location>
</feature>
<sequence>MVGYGSTQYQNLDWIQDEVFVSDQIQDEWWNELENMKQGERTVAQLQLHLEELFIRLSLQDNTTKKRYLLKSLEPSLAYEVEKAKTISFLTTIQEAKRIESLKNKYSTANTQRTPTYLSSQATSDNSSMATPSLVNSMDQLAHNLQAMKIHLVQNPNVIPSNQPPPPPPNYHYQQPRQQQYLPNNVYPHQPTQGQPYYQPRQQYHPQQGYEGKEKKNEARCYNCNEIGHLKWQCPSGPPRHYQQPYYYQQPTEQRQSPYQPPKQQNEQPQPPKQQNEESGKGQGQ</sequence>
<feature type="compositionally biased region" description="Basic and acidic residues" evidence="2">
    <location>
        <begin position="275"/>
        <end position="285"/>
    </location>
</feature>
<comment type="caution">
    <text evidence="4">The sequence shown here is derived from an EMBL/GenBank/DDBJ whole genome shotgun (WGS) entry which is preliminary data.</text>
</comment>
<dbReference type="GO" id="GO:0003676">
    <property type="term" value="F:nucleic acid binding"/>
    <property type="evidence" value="ECO:0007669"/>
    <property type="project" value="InterPro"/>
</dbReference>
<organism evidence="4 5">
    <name type="scientific">Absidia repens</name>
    <dbReference type="NCBI Taxonomy" id="90262"/>
    <lineage>
        <taxon>Eukaryota</taxon>
        <taxon>Fungi</taxon>
        <taxon>Fungi incertae sedis</taxon>
        <taxon>Mucoromycota</taxon>
        <taxon>Mucoromycotina</taxon>
        <taxon>Mucoromycetes</taxon>
        <taxon>Mucorales</taxon>
        <taxon>Cunninghamellaceae</taxon>
        <taxon>Absidia</taxon>
    </lineage>
</organism>
<feature type="compositionally biased region" description="Low complexity" evidence="2">
    <location>
        <begin position="239"/>
        <end position="251"/>
    </location>
</feature>
<proteinExistence type="predicted"/>
<protein>
    <recommendedName>
        <fullName evidence="3">CCHC-type domain-containing protein</fullName>
    </recommendedName>
</protein>
<dbReference type="GO" id="GO:0008270">
    <property type="term" value="F:zinc ion binding"/>
    <property type="evidence" value="ECO:0007669"/>
    <property type="project" value="UniProtKB-KW"/>
</dbReference>
<dbReference type="PROSITE" id="PS50158">
    <property type="entry name" value="ZF_CCHC"/>
    <property type="match status" value="1"/>
</dbReference>
<dbReference type="Proteomes" id="UP000193560">
    <property type="component" value="Unassembled WGS sequence"/>
</dbReference>
<dbReference type="InterPro" id="IPR001878">
    <property type="entry name" value="Znf_CCHC"/>
</dbReference>
<feature type="compositionally biased region" description="Low complexity" evidence="2">
    <location>
        <begin position="183"/>
        <end position="210"/>
    </location>
</feature>
<accession>A0A1X2I0F5</accession>
<evidence type="ECO:0000313" key="5">
    <source>
        <dbReference type="Proteomes" id="UP000193560"/>
    </source>
</evidence>
<dbReference type="Pfam" id="PF00098">
    <property type="entry name" value="zf-CCHC"/>
    <property type="match status" value="1"/>
</dbReference>
<keyword evidence="1" id="KW-0863">Zinc-finger</keyword>
<keyword evidence="1" id="KW-0479">Metal-binding</keyword>
<reference evidence="4 5" key="1">
    <citation type="submission" date="2016-07" db="EMBL/GenBank/DDBJ databases">
        <title>Pervasive Adenine N6-methylation of Active Genes in Fungi.</title>
        <authorList>
            <consortium name="DOE Joint Genome Institute"/>
            <person name="Mondo S.J."/>
            <person name="Dannebaum R.O."/>
            <person name="Kuo R.C."/>
            <person name="Labutti K."/>
            <person name="Haridas S."/>
            <person name="Kuo A."/>
            <person name="Salamov A."/>
            <person name="Ahrendt S.R."/>
            <person name="Lipzen A."/>
            <person name="Sullivan W."/>
            <person name="Andreopoulos W.B."/>
            <person name="Clum A."/>
            <person name="Lindquist E."/>
            <person name="Daum C."/>
            <person name="Ramamoorthy G.K."/>
            <person name="Gryganskyi A."/>
            <person name="Culley D."/>
            <person name="Magnuson J.K."/>
            <person name="James T.Y."/>
            <person name="O'Malley M.A."/>
            <person name="Stajich J.E."/>
            <person name="Spatafora J.W."/>
            <person name="Visel A."/>
            <person name="Grigoriev I.V."/>
        </authorList>
    </citation>
    <scope>NUCLEOTIDE SEQUENCE [LARGE SCALE GENOMIC DNA]</scope>
    <source>
        <strain evidence="4 5">NRRL 1336</strain>
    </source>
</reference>
<feature type="domain" description="CCHC-type" evidence="3">
    <location>
        <begin position="220"/>
        <end position="236"/>
    </location>
</feature>
<evidence type="ECO:0000313" key="4">
    <source>
        <dbReference type="EMBL" id="ORZ06649.1"/>
    </source>
</evidence>
<gene>
    <name evidence="4" type="ORF">BCR42DRAFT_426892</name>
</gene>
<dbReference type="AlphaFoldDB" id="A0A1X2I0F5"/>
<evidence type="ECO:0000259" key="3">
    <source>
        <dbReference type="PROSITE" id="PS50158"/>
    </source>
</evidence>